<keyword evidence="9" id="KW-0406">Ion transport</keyword>
<evidence type="ECO:0000313" key="16">
    <source>
        <dbReference type="Proteomes" id="UP000283077"/>
    </source>
</evidence>
<feature type="transmembrane region" description="Helical" evidence="14">
    <location>
        <begin position="544"/>
        <end position="567"/>
    </location>
</feature>
<dbReference type="OrthoDB" id="9814523at2"/>
<keyword evidence="11" id="KW-0739">Sodium transport</keyword>
<reference evidence="15 16" key="1">
    <citation type="submission" date="2019-01" db="EMBL/GenBank/DDBJ databases">
        <authorList>
            <person name="Chen W.-M."/>
        </authorList>
    </citation>
    <scope>NUCLEOTIDE SEQUENCE [LARGE SCALE GENOMIC DNA]</scope>
    <source>
        <strain evidence="15 16">KYPC3</strain>
    </source>
</reference>
<keyword evidence="16" id="KW-1185">Reference proteome</keyword>
<dbReference type="PANTHER" id="PTHR48086:SF3">
    <property type="entry name" value="SODIUM_PROLINE SYMPORTER"/>
    <property type="match status" value="1"/>
</dbReference>
<evidence type="ECO:0000256" key="9">
    <source>
        <dbReference type="ARBA" id="ARBA00023065"/>
    </source>
</evidence>
<proteinExistence type="inferred from homology"/>
<feature type="transmembrane region" description="Helical" evidence="14">
    <location>
        <begin position="6"/>
        <end position="25"/>
    </location>
</feature>
<evidence type="ECO:0000256" key="5">
    <source>
        <dbReference type="ARBA" id="ARBA00022692"/>
    </source>
</evidence>
<evidence type="ECO:0000313" key="15">
    <source>
        <dbReference type="EMBL" id="RVU40233.1"/>
    </source>
</evidence>
<gene>
    <name evidence="15" type="ORF">EOE67_06450</name>
</gene>
<feature type="transmembrane region" description="Helical" evidence="14">
    <location>
        <begin position="478"/>
        <end position="498"/>
    </location>
</feature>
<dbReference type="GO" id="GO:0015193">
    <property type="term" value="F:L-proline transmembrane transporter activity"/>
    <property type="evidence" value="ECO:0007669"/>
    <property type="project" value="TreeGrafter"/>
</dbReference>
<comment type="catalytic activity">
    <reaction evidence="12">
        <text>L-proline(in) + Na(+)(in) = L-proline(out) + Na(+)(out)</text>
        <dbReference type="Rhea" id="RHEA:28967"/>
        <dbReference type="ChEBI" id="CHEBI:29101"/>
        <dbReference type="ChEBI" id="CHEBI:60039"/>
    </reaction>
</comment>
<dbReference type="PROSITE" id="PS50283">
    <property type="entry name" value="NA_SOLUT_SYMP_3"/>
    <property type="match status" value="1"/>
</dbReference>
<feature type="transmembrane region" description="Helical" evidence="14">
    <location>
        <begin position="164"/>
        <end position="185"/>
    </location>
</feature>
<dbReference type="InterPro" id="IPR001734">
    <property type="entry name" value="Na/solute_symporter"/>
</dbReference>
<dbReference type="InterPro" id="IPR050277">
    <property type="entry name" value="Sodium:Solute_Symporter"/>
</dbReference>
<feature type="transmembrane region" description="Helical" evidence="14">
    <location>
        <begin position="349"/>
        <end position="378"/>
    </location>
</feature>
<feature type="transmembrane region" description="Helical" evidence="14">
    <location>
        <begin position="424"/>
        <end position="442"/>
    </location>
</feature>
<evidence type="ECO:0000256" key="6">
    <source>
        <dbReference type="ARBA" id="ARBA00022847"/>
    </source>
</evidence>
<comment type="similarity">
    <text evidence="2 13">Belongs to the sodium:solute symporter (SSF) (TC 2.A.21) family.</text>
</comment>
<feature type="transmembrane region" description="Helical" evidence="14">
    <location>
        <begin position="80"/>
        <end position="99"/>
    </location>
</feature>
<dbReference type="GO" id="GO:0015824">
    <property type="term" value="P:proline transport"/>
    <property type="evidence" value="ECO:0007669"/>
    <property type="project" value="TreeGrafter"/>
</dbReference>
<feature type="transmembrane region" description="Helical" evidence="14">
    <location>
        <begin position="45"/>
        <end position="74"/>
    </location>
</feature>
<comment type="subcellular location">
    <subcellularLocation>
        <location evidence="1">Cell membrane</location>
        <topology evidence="1">Multi-pass membrane protein</topology>
    </subcellularLocation>
</comment>
<dbReference type="EMBL" id="SACS01000005">
    <property type="protein sequence ID" value="RVU40233.1"/>
    <property type="molecule type" value="Genomic_DNA"/>
</dbReference>
<keyword evidence="6" id="KW-0769">Symport</keyword>
<keyword evidence="7 14" id="KW-1133">Transmembrane helix</keyword>
<evidence type="ECO:0000256" key="3">
    <source>
        <dbReference type="ARBA" id="ARBA00022448"/>
    </source>
</evidence>
<evidence type="ECO:0000256" key="7">
    <source>
        <dbReference type="ARBA" id="ARBA00022989"/>
    </source>
</evidence>
<keyword evidence="3" id="KW-0813">Transport</keyword>
<accession>A0A437R0I7</accession>
<feature type="transmembrane region" description="Helical" evidence="14">
    <location>
        <begin position="296"/>
        <end position="322"/>
    </location>
</feature>
<evidence type="ECO:0000256" key="12">
    <source>
        <dbReference type="ARBA" id="ARBA00033708"/>
    </source>
</evidence>
<feature type="transmembrane region" description="Helical" evidence="14">
    <location>
        <begin position="120"/>
        <end position="144"/>
    </location>
</feature>
<dbReference type="RefSeq" id="WP_127698221.1">
    <property type="nucleotide sequence ID" value="NZ_SACS01000005.1"/>
</dbReference>
<name>A0A437R0I7_9GAMM</name>
<evidence type="ECO:0000256" key="2">
    <source>
        <dbReference type="ARBA" id="ARBA00006434"/>
    </source>
</evidence>
<dbReference type="Gene3D" id="1.20.1730.10">
    <property type="entry name" value="Sodium/glucose cotransporter"/>
    <property type="match status" value="1"/>
</dbReference>
<evidence type="ECO:0000256" key="14">
    <source>
        <dbReference type="SAM" id="Phobius"/>
    </source>
</evidence>
<evidence type="ECO:0000256" key="13">
    <source>
        <dbReference type="RuleBase" id="RU362091"/>
    </source>
</evidence>
<organism evidence="15 16">
    <name type="scientific">Rheinheimera riviphila</name>
    <dbReference type="NCBI Taxonomy" id="1834037"/>
    <lineage>
        <taxon>Bacteria</taxon>
        <taxon>Pseudomonadati</taxon>
        <taxon>Pseudomonadota</taxon>
        <taxon>Gammaproteobacteria</taxon>
        <taxon>Chromatiales</taxon>
        <taxon>Chromatiaceae</taxon>
        <taxon>Rheinheimera</taxon>
    </lineage>
</organism>
<dbReference type="Proteomes" id="UP000283077">
    <property type="component" value="Unassembled WGS sequence"/>
</dbReference>
<evidence type="ECO:0000256" key="8">
    <source>
        <dbReference type="ARBA" id="ARBA00023053"/>
    </source>
</evidence>
<keyword evidence="10 14" id="KW-0472">Membrane</keyword>
<feature type="transmembrane region" description="Helical" evidence="14">
    <location>
        <begin position="399"/>
        <end position="418"/>
    </location>
</feature>
<keyword evidence="8" id="KW-0915">Sodium</keyword>
<evidence type="ECO:0000256" key="10">
    <source>
        <dbReference type="ARBA" id="ARBA00023136"/>
    </source>
</evidence>
<dbReference type="AlphaFoldDB" id="A0A437R0I7"/>
<feature type="transmembrane region" description="Helical" evidence="14">
    <location>
        <begin position="254"/>
        <end position="275"/>
    </location>
</feature>
<keyword evidence="5 14" id="KW-0812">Transmembrane</keyword>
<evidence type="ECO:0000256" key="1">
    <source>
        <dbReference type="ARBA" id="ARBA00004651"/>
    </source>
</evidence>
<feature type="transmembrane region" description="Helical" evidence="14">
    <location>
        <begin position="573"/>
        <end position="591"/>
    </location>
</feature>
<keyword evidence="4" id="KW-1003">Cell membrane</keyword>
<dbReference type="Pfam" id="PF00474">
    <property type="entry name" value="SSF"/>
    <property type="match status" value="1"/>
</dbReference>
<evidence type="ECO:0000256" key="4">
    <source>
        <dbReference type="ARBA" id="ARBA00022475"/>
    </source>
</evidence>
<comment type="caution">
    <text evidence="15">The sequence shown here is derived from an EMBL/GenBank/DDBJ whole genome shotgun (WGS) entry which is preliminary data.</text>
</comment>
<dbReference type="CDD" id="cd11477">
    <property type="entry name" value="SLC5sbd_u1"/>
    <property type="match status" value="1"/>
</dbReference>
<sequence length="596" mass="66346">MNLVWIDHAIILLYLIGTLWLGLWISRRASKDLNSYFLGGKTMPWWMLGVSNASGMFDIAGTMWLVTVCFVYGLKSAWLPWIWPIFNQVFLMVYLSAWLRRSNAMTGAEWLQTRFGHGRGAELCQLVVVVFALVSAIGFIAYGFKGIGKFAAIFLPWDLSPDMYALIIFAVTTLYVVKGGMYGVVFTELLQFLLMTIAAVAVGVIAMQQVSPEQLAAATPEGWDSLWFGWNLDLNWSGLIDSVNDKIHNDGLDLFGLMLMMMLFKGVLFSMAGPVPNYDMQRILAAKSPSEAAKMSGLVSLVMFIPRYMMVAGFAALALVYMQPEIQAAGAGFDFEQLLPYAIERFVPVGLAGLLIAGLLAAFMSTFSASLNAAPAYFVNDIYKKYLRPQGSTKEYIRISHLVSVLLVVIGVALGLLLESINDIMQWIFGALFGGYAAANLLKWHWWRFNAYGYFWGMLSGLIASMLLPLLWPDLQPLLAFPWLLLAGLIGSVAGTLLTPPDDEAVLMSFYRQVRPWGFWAPVKAKVLAADPTFFPDQTPGRDAVNILVGTGWQLTLVVLPICLVMQQWQGFWAALLVLLVTSWFLKINWLDKLKD</sequence>
<dbReference type="PANTHER" id="PTHR48086">
    <property type="entry name" value="SODIUM/PROLINE SYMPORTER-RELATED"/>
    <property type="match status" value="1"/>
</dbReference>
<dbReference type="InterPro" id="IPR038377">
    <property type="entry name" value="Na/Glc_symporter_sf"/>
</dbReference>
<dbReference type="GO" id="GO:0005298">
    <property type="term" value="F:proline:sodium symporter activity"/>
    <property type="evidence" value="ECO:0007669"/>
    <property type="project" value="TreeGrafter"/>
</dbReference>
<dbReference type="GO" id="GO:0005886">
    <property type="term" value="C:plasma membrane"/>
    <property type="evidence" value="ECO:0007669"/>
    <property type="project" value="UniProtKB-SubCell"/>
</dbReference>
<feature type="transmembrane region" description="Helical" evidence="14">
    <location>
        <begin position="192"/>
        <end position="210"/>
    </location>
</feature>
<feature type="transmembrane region" description="Helical" evidence="14">
    <location>
        <begin position="454"/>
        <end position="472"/>
    </location>
</feature>
<evidence type="ECO:0000256" key="11">
    <source>
        <dbReference type="ARBA" id="ARBA00023201"/>
    </source>
</evidence>
<protein>
    <submittedName>
        <fullName evidence="15">Sodium:solute symporter</fullName>
    </submittedName>
</protein>